<organism evidence="6 7">
    <name type="scientific">Exophiala spinifera</name>
    <dbReference type="NCBI Taxonomy" id="91928"/>
    <lineage>
        <taxon>Eukaryota</taxon>
        <taxon>Fungi</taxon>
        <taxon>Dikarya</taxon>
        <taxon>Ascomycota</taxon>
        <taxon>Pezizomycotina</taxon>
        <taxon>Eurotiomycetes</taxon>
        <taxon>Chaetothyriomycetidae</taxon>
        <taxon>Chaetothyriales</taxon>
        <taxon>Herpotrichiellaceae</taxon>
        <taxon>Exophiala</taxon>
    </lineage>
</organism>
<dbReference type="PANTHER" id="PTHR24198:SF165">
    <property type="entry name" value="ANKYRIN REPEAT-CONTAINING PROTEIN-RELATED"/>
    <property type="match status" value="1"/>
</dbReference>
<evidence type="ECO:0000256" key="2">
    <source>
        <dbReference type="ARBA" id="ARBA00023043"/>
    </source>
</evidence>
<dbReference type="Gene3D" id="1.25.40.20">
    <property type="entry name" value="Ankyrin repeat-containing domain"/>
    <property type="match status" value="2"/>
</dbReference>
<dbReference type="SUPFAM" id="SSF48403">
    <property type="entry name" value="Ankyrin repeat"/>
    <property type="match status" value="1"/>
</dbReference>
<keyword evidence="4" id="KW-0175">Coiled coil</keyword>
<dbReference type="HOGENOM" id="CLU_029463_0_0_1"/>
<dbReference type="InterPro" id="IPR036770">
    <property type="entry name" value="Ankyrin_rpt-contain_sf"/>
</dbReference>
<evidence type="ECO:0000313" key="7">
    <source>
        <dbReference type="Proteomes" id="UP000053328"/>
    </source>
</evidence>
<dbReference type="EMBL" id="KN847497">
    <property type="protein sequence ID" value="KIW13196.1"/>
    <property type="molecule type" value="Genomic_DNA"/>
</dbReference>
<evidence type="ECO:0000256" key="4">
    <source>
        <dbReference type="SAM" id="Coils"/>
    </source>
</evidence>
<dbReference type="STRING" id="91928.A0A0D1YDR9"/>
<dbReference type="InterPro" id="IPR002110">
    <property type="entry name" value="Ankyrin_rpt"/>
</dbReference>
<dbReference type="InterPro" id="IPR031352">
    <property type="entry name" value="SesA"/>
</dbReference>
<dbReference type="PANTHER" id="PTHR24198">
    <property type="entry name" value="ANKYRIN REPEAT AND PROTEIN KINASE DOMAIN-CONTAINING PROTEIN"/>
    <property type="match status" value="1"/>
</dbReference>
<evidence type="ECO:0000259" key="5">
    <source>
        <dbReference type="Pfam" id="PF17107"/>
    </source>
</evidence>
<dbReference type="GeneID" id="27335466"/>
<gene>
    <name evidence="6" type="ORF">PV08_08383</name>
</gene>
<evidence type="ECO:0000313" key="6">
    <source>
        <dbReference type="EMBL" id="KIW13196.1"/>
    </source>
</evidence>
<dbReference type="PROSITE" id="PS50088">
    <property type="entry name" value="ANK_REPEAT"/>
    <property type="match status" value="1"/>
</dbReference>
<keyword evidence="7" id="KW-1185">Reference proteome</keyword>
<protein>
    <recommendedName>
        <fullName evidence="5">NACHT-NTPase and P-loop NTPases N-terminal domain-containing protein</fullName>
    </recommendedName>
</protein>
<dbReference type="RefSeq" id="XP_016233412.1">
    <property type="nucleotide sequence ID" value="XM_016382709.1"/>
</dbReference>
<dbReference type="Pfam" id="PF17107">
    <property type="entry name" value="SesA"/>
    <property type="match status" value="1"/>
</dbReference>
<feature type="repeat" description="ANK" evidence="3">
    <location>
        <begin position="293"/>
        <end position="319"/>
    </location>
</feature>
<keyword evidence="1" id="KW-0677">Repeat</keyword>
<dbReference type="Proteomes" id="UP000053328">
    <property type="component" value="Unassembled WGS sequence"/>
</dbReference>
<name>A0A0D1YDR9_9EURO</name>
<evidence type="ECO:0000256" key="1">
    <source>
        <dbReference type="ARBA" id="ARBA00022737"/>
    </source>
</evidence>
<feature type="domain" description="NACHT-NTPase and P-loop NTPases N-terminal" evidence="5">
    <location>
        <begin position="19"/>
        <end position="130"/>
    </location>
</feature>
<dbReference type="PROSITE" id="PS50297">
    <property type="entry name" value="ANK_REP_REGION"/>
    <property type="match status" value="1"/>
</dbReference>
<dbReference type="OrthoDB" id="21416at2759"/>
<dbReference type="AlphaFoldDB" id="A0A0D1YDR9"/>
<evidence type="ECO:0000256" key="3">
    <source>
        <dbReference type="PROSITE-ProRule" id="PRU00023"/>
    </source>
</evidence>
<keyword evidence="2 3" id="KW-0040">ANK repeat</keyword>
<accession>A0A0D1YDR9</accession>
<dbReference type="VEuPathDB" id="FungiDB:PV08_08383"/>
<sequence length="635" mass="71979">MAEVVGVIASGAAIVSLAREIFESVYKLQRLLTAIQDAPHELKTILEEIAIVTDILVQCSESPHTLPTDPKQHVARDPALLHCETACKHLHAIISEIEEGTRGSKWRSRWSSVVAVLKEKKIANLMARLERAKSTLALAQVLRLQTLEQEKRGPKEGPCLTPTVQTPQLVSSSIGIRQNGNKDVHKPYSETHFHLGIGVLVVRQSKTTRAVPLSSLEGTTETMVQFRFSDWFLRWGFKIAVGREFGAFKTTIIPQRLVPEDSAIFQACALGDDEAVARLIREGKASPFDTTSSGVTPLLVAAAWLHPSISKQLLEYGADDSASIQYYDFSFNPLVMAVERAGHFRYFLFPGLEDYRLEPERCLVRMRETMRVLTEHGSVDVHQYYNPDEDGYSALHHFRGSSEDFSWLIKRDDTFMTARDWDHHLASIVLQQTQMFPNDSFPAAFSKVSDMKFLAGYKDSSGSSLLHYLLDTNFGTKPGFWHNGLDIFTFVRPLLEHGADPGARNDRGYTPLMNFARTIRRHWCMLLLPDIQVVTEVCSEFFARWVEVLKSCDIDLHHYRSREVESGAERFASCLDIHQFQEPSYAFSGAKHWFVRLVFEQVDPHQELQIKLELKSKDKDKIMPGTWPGEFLDTI</sequence>
<reference evidence="6 7" key="1">
    <citation type="submission" date="2015-01" db="EMBL/GenBank/DDBJ databases">
        <title>The Genome Sequence of Exophiala spinifera CBS89968.</title>
        <authorList>
            <consortium name="The Broad Institute Genomics Platform"/>
            <person name="Cuomo C."/>
            <person name="de Hoog S."/>
            <person name="Gorbushina A."/>
            <person name="Stielow B."/>
            <person name="Teixiera M."/>
            <person name="Abouelleil A."/>
            <person name="Chapman S.B."/>
            <person name="Priest M."/>
            <person name="Young S.K."/>
            <person name="Wortman J."/>
            <person name="Nusbaum C."/>
            <person name="Birren B."/>
        </authorList>
    </citation>
    <scope>NUCLEOTIDE SEQUENCE [LARGE SCALE GENOMIC DNA]</scope>
    <source>
        <strain evidence="6 7">CBS 89968</strain>
    </source>
</reference>
<proteinExistence type="predicted"/>
<feature type="coiled-coil region" evidence="4">
    <location>
        <begin position="115"/>
        <end position="142"/>
    </location>
</feature>